<evidence type="ECO:0000313" key="1">
    <source>
        <dbReference type="EMBL" id="SIT87243.1"/>
    </source>
</evidence>
<dbReference type="AlphaFoldDB" id="A0A1R3X881"/>
<evidence type="ECO:0008006" key="3">
    <source>
        <dbReference type="Google" id="ProtNLM"/>
    </source>
</evidence>
<proteinExistence type="predicted"/>
<dbReference type="EMBL" id="FTPR01000002">
    <property type="protein sequence ID" value="SIT87243.1"/>
    <property type="molecule type" value="Genomic_DNA"/>
</dbReference>
<accession>A0A1R3X881</accession>
<gene>
    <name evidence="1" type="ORF">SAMN05421665_2308</name>
</gene>
<keyword evidence="2" id="KW-1185">Reference proteome</keyword>
<organism evidence="1 2">
    <name type="scientific">Yoonia rosea</name>
    <dbReference type="NCBI Taxonomy" id="287098"/>
    <lineage>
        <taxon>Bacteria</taxon>
        <taxon>Pseudomonadati</taxon>
        <taxon>Pseudomonadota</taxon>
        <taxon>Alphaproteobacteria</taxon>
        <taxon>Rhodobacterales</taxon>
        <taxon>Paracoccaceae</taxon>
        <taxon>Yoonia</taxon>
    </lineage>
</organism>
<reference evidence="2" key="1">
    <citation type="submission" date="2017-01" db="EMBL/GenBank/DDBJ databases">
        <authorList>
            <person name="Varghese N."/>
            <person name="Submissions S."/>
        </authorList>
    </citation>
    <scope>NUCLEOTIDE SEQUENCE [LARGE SCALE GENOMIC DNA]</scope>
    <source>
        <strain evidence="2">DSM 29591</strain>
    </source>
</reference>
<evidence type="ECO:0000313" key="2">
    <source>
        <dbReference type="Proteomes" id="UP000186997"/>
    </source>
</evidence>
<name>A0A1R3X881_9RHOB</name>
<dbReference type="STRING" id="287098.SAMN05421665_2308"/>
<sequence>MQADPLGPVDGASVYGYALQNPGRYVDPTGEFIPILAGIALGAGLDLALQLWRNGGDINCVNWAEVGLGGALGAFGGGWARHGLRGARAMKWSEVTSAFKSSSGVSSGNISHHAIVRALKGHPPGWRNGWWNLTPMTRLNHNKLHNQFLRRGTRPFGRFGRWWHGTPRWLMGAEASAATGFAVEMADDGCGCRS</sequence>
<protein>
    <recommendedName>
        <fullName evidence="3">RHS repeat-associated core domain-containing protein</fullName>
    </recommendedName>
</protein>
<dbReference type="Gene3D" id="2.180.10.10">
    <property type="entry name" value="RHS repeat-associated core"/>
    <property type="match status" value="1"/>
</dbReference>
<dbReference type="Proteomes" id="UP000186997">
    <property type="component" value="Unassembled WGS sequence"/>
</dbReference>